<dbReference type="PRINTS" id="PR00449">
    <property type="entry name" value="RASTRNSFRMNG"/>
</dbReference>
<evidence type="ECO:0000259" key="6">
    <source>
        <dbReference type="Pfam" id="PF17146"/>
    </source>
</evidence>
<dbReference type="GO" id="GO:0030490">
    <property type="term" value="P:maturation of SSU-rRNA"/>
    <property type="evidence" value="ECO:0007669"/>
    <property type="project" value="TreeGrafter"/>
</dbReference>
<evidence type="ECO:0000313" key="7">
    <source>
        <dbReference type="EMBL" id="KYM82393.1"/>
    </source>
</evidence>
<dbReference type="Gene3D" id="6.20.210.10">
    <property type="entry name" value="Nin one binding (NOB1), Zn-ribbon-like"/>
    <property type="match status" value="1"/>
</dbReference>
<dbReference type="InterPro" id="IPR001806">
    <property type="entry name" value="Small_GTPase"/>
</dbReference>
<keyword evidence="2" id="KW-0479">Metal-binding</keyword>
<evidence type="ECO:0000259" key="5">
    <source>
        <dbReference type="Pfam" id="PF08772"/>
    </source>
</evidence>
<dbReference type="FunFam" id="3.40.50.300:FF:002360">
    <property type="entry name" value="Ras-related protein Rab-2"/>
    <property type="match status" value="1"/>
</dbReference>
<dbReference type="GO" id="GO:0005525">
    <property type="term" value="F:GTP binding"/>
    <property type="evidence" value="ECO:0007669"/>
    <property type="project" value="InterPro"/>
</dbReference>
<dbReference type="PROSITE" id="PS51419">
    <property type="entry name" value="RAB"/>
    <property type="match status" value="1"/>
</dbReference>
<dbReference type="EMBL" id="KQ976513">
    <property type="protein sequence ID" value="KYM82393.1"/>
    <property type="molecule type" value="Genomic_DNA"/>
</dbReference>
<feature type="domain" description="Nin one binding (NOB1) Zn-ribbon-like" evidence="5">
    <location>
        <begin position="423"/>
        <end position="494"/>
    </location>
</feature>
<dbReference type="PANTHER" id="PTHR12814:SF2">
    <property type="entry name" value="RNA-BINDING PROTEIN NOB1"/>
    <property type="match status" value="1"/>
</dbReference>
<dbReference type="InterPro" id="IPR027417">
    <property type="entry name" value="P-loop_NTPase"/>
</dbReference>
<dbReference type="InterPro" id="IPR036283">
    <property type="entry name" value="NOB1_Zf-like_sf"/>
</dbReference>
<protein>
    <submittedName>
        <fullName evidence="7">Ras-related protein Rab-2</fullName>
    </submittedName>
</protein>
<dbReference type="Pfam" id="PF17146">
    <property type="entry name" value="PIN_6"/>
    <property type="match status" value="1"/>
</dbReference>
<dbReference type="PANTHER" id="PTHR12814">
    <property type="entry name" value="RNA-BINDING PROTEIN NOB1"/>
    <property type="match status" value="1"/>
</dbReference>
<organism evidence="7 8">
    <name type="scientific">Atta colombica</name>
    <dbReference type="NCBI Taxonomy" id="520822"/>
    <lineage>
        <taxon>Eukaryota</taxon>
        <taxon>Metazoa</taxon>
        <taxon>Ecdysozoa</taxon>
        <taxon>Arthropoda</taxon>
        <taxon>Hexapoda</taxon>
        <taxon>Insecta</taxon>
        <taxon>Pterygota</taxon>
        <taxon>Neoptera</taxon>
        <taxon>Endopterygota</taxon>
        <taxon>Hymenoptera</taxon>
        <taxon>Apocrita</taxon>
        <taxon>Aculeata</taxon>
        <taxon>Formicoidea</taxon>
        <taxon>Formicidae</taxon>
        <taxon>Myrmicinae</taxon>
        <taxon>Atta</taxon>
    </lineage>
</organism>
<feature type="region of interest" description="Disordered" evidence="4">
    <location>
        <begin position="291"/>
        <end position="311"/>
    </location>
</feature>
<dbReference type="GO" id="GO:0046872">
    <property type="term" value="F:metal ion binding"/>
    <property type="evidence" value="ECO:0007669"/>
    <property type="project" value="UniProtKB-KW"/>
</dbReference>
<dbReference type="SUPFAM" id="SSF144206">
    <property type="entry name" value="NOB1 zinc finger-like"/>
    <property type="match status" value="1"/>
</dbReference>
<evidence type="ECO:0000256" key="2">
    <source>
        <dbReference type="ARBA" id="ARBA00022723"/>
    </source>
</evidence>
<feature type="domain" description="Ribonuclease PIN" evidence="6">
    <location>
        <begin position="161"/>
        <end position="192"/>
    </location>
</feature>
<dbReference type="InterPro" id="IPR014881">
    <property type="entry name" value="NOB1_Zn-bd"/>
</dbReference>
<evidence type="ECO:0000256" key="3">
    <source>
        <dbReference type="ARBA" id="ARBA00022801"/>
    </source>
</evidence>
<dbReference type="Pfam" id="PF08772">
    <property type="entry name" value="Zn_ribbon_NOB1"/>
    <property type="match status" value="1"/>
</dbReference>
<feature type="compositionally biased region" description="Acidic residues" evidence="4">
    <location>
        <begin position="355"/>
        <end position="366"/>
    </location>
</feature>
<dbReference type="NCBIfam" id="TIGR00231">
    <property type="entry name" value="small_GTP"/>
    <property type="match status" value="1"/>
</dbReference>
<gene>
    <name evidence="7" type="ORF">ALC53_07181</name>
</gene>
<dbReference type="GO" id="GO:0004521">
    <property type="term" value="F:RNA endonuclease activity"/>
    <property type="evidence" value="ECO:0007669"/>
    <property type="project" value="TreeGrafter"/>
</dbReference>
<evidence type="ECO:0000313" key="8">
    <source>
        <dbReference type="Proteomes" id="UP000078540"/>
    </source>
</evidence>
<feature type="region of interest" description="Disordered" evidence="4">
    <location>
        <begin position="351"/>
        <end position="373"/>
    </location>
</feature>
<keyword evidence="3" id="KW-0378">Hydrolase</keyword>
<dbReference type="AlphaFoldDB" id="A0A195BCV7"/>
<sequence length="571" mass="64175">MITIDSKQIKLQIWDTAGQEAFRSITRSYYRGAAGALLVYDITRRETFNHLTTWLEDARQHSNSNMVIMLIGNKSDLDNRREVRREEGEAFAREHGLVFMETSAKTAANVEEAFINTAKEIYEKIQEGVFDINNEANGIKIGPQHSPTSPGGLAGTGGQGSAQGVTEFSKKSGDYISLSATDLKVIALTYQLEKEKVGSAHLKEIPTIRIIKPTIDKESRDDFKLPVGFYMPKKKVRYFNYNVKASLNNTEKTDIIEENITHVQIIRDSAIDDTINGTEINNVEKQFISCTSASSDESQSDYETASDKEDDKTNDLADKFFKLKCNPTDLEVESMGMYAMDDILASVDTSKSDESFEDKDKDDDGGDSGWITPANVSSIKKQIDSEILEEKAATVACLTMDFAMQNVLMQMGLNVVALDGRVIKQMRTFIFRCYACFKTTSIMTKIFCPHCGNRTLKKVEVTLDENGKQQIHINFRRSLSAKGKRFSLPTPKGGKHANNPILCADQPMPKQRPSRLARIKNDPLDDDYIAGYSPFVMRDINSKSAMLGIRPDGIIKYWMKRNPNESKKRRK</sequence>
<dbReference type="PROSITE" id="PS51421">
    <property type="entry name" value="RAS"/>
    <property type="match status" value="1"/>
</dbReference>
<name>A0A195BCV7_9HYME</name>
<dbReference type="Pfam" id="PF00071">
    <property type="entry name" value="Ras"/>
    <property type="match status" value="1"/>
</dbReference>
<dbReference type="GO" id="GO:0030688">
    <property type="term" value="C:preribosome, small subunit precursor"/>
    <property type="evidence" value="ECO:0007669"/>
    <property type="project" value="TreeGrafter"/>
</dbReference>
<proteinExistence type="predicted"/>
<dbReference type="SMART" id="SM00174">
    <property type="entry name" value="RHO"/>
    <property type="match status" value="1"/>
</dbReference>
<reference evidence="7 8" key="1">
    <citation type="submission" date="2015-09" db="EMBL/GenBank/DDBJ databases">
        <title>Atta colombica WGS genome.</title>
        <authorList>
            <person name="Nygaard S."/>
            <person name="Hu H."/>
            <person name="Boomsma J."/>
            <person name="Zhang G."/>
        </authorList>
    </citation>
    <scope>NUCLEOTIDE SEQUENCE [LARGE SCALE GENOMIC DNA]</scope>
    <source>
        <strain evidence="7">Treedump-2</strain>
        <tissue evidence="7">Whole body</tissue>
    </source>
</reference>
<dbReference type="STRING" id="520822.A0A195BCV7"/>
<dbReference type="GO" id="GO:0003924">
    <property type="term" value="F:GTPase activity"/>
    <property type="evidence" value="ECO:0007669"/>
    <property type="project" value="InterPro"/>
</dbReference>
<dbReference type="SMART" id="SM00175">
    <property type="entry name" value="RAB"/>
    <property type="match status" value="1"/>
</dbReference>
<dbReference type="SUPFAM" id="SSF52540">
    <property type="entry name" value="P-loop containing nucleoside triphosphate hydrolases"/>
    <property type="match status" value="1"/>
</dbReference>
<dbReference type="SMART" id="SM00173">
    <property type="entry name" value="RAS"/>
    <property type="match status" value="1"/>
</dbReference>
<feature type="compositionally biased region" description="Polar residues" evidence="4">
    <location>
        <begin position="291"/>
        <end position="303"/>
    </location>
</feature>
<evidence type="ECO:0000256" key="4">
    <source>
        <dbReference type="SAM" id="MobiDB-lite"/>
    </source>
</evidence>
<dbReference type="InterPro" id="IPR033411">
    <property type="entry name" value="Ribonuclease_PIN"/>
</dbReference>
<keyword evidence="1" id="KW-0540">Nuclease</keyword>
<evidence type="ECO:0000256" key="1">
    <source>
        <dbReference type="ARBA" id="ARBA00022722"/>
    </source>
</evidence>
<dbReference type="Proteomes" id="UP000078540">
    <property type="component" value="Unassembled WGS sequence"/>
</dbReference>
<dbReference type="InterPro" id="IPR039907">
    <property type="entry name" value="NOB1"/>
</dbReference>
<accession>A0A195BCV7</accession>
<dbReference type="Gene3D" id="3.40.50.1010">
    <property type="entry name" value="5'-nuclease"/>
    <property type="match status" value="1"/>
</dbReference>
<dbReference type="Gene3D" id="3.40.50.300">
    <property type="entry name" value="P-loop containing nucleotide triphosphate hydrolases"/>
    <property type="match status" value="1"/>
</dbReference>
<dbReference type="InterPro" id="IPR005225">
    <property type="entry name" value="Small_GTP-bd"/>
</dbReference>
<keyword evidence="8" id="KW-1185">Reference proteome</keyword>